<evidence type="ECO:0000313" key="3">
    <source>
        <dbReference type="Proteomes" id="UP001595443"/>
    </source>
</evidence>
<protein>
    <submittedName>
        <fullName evidence="2">Arylesterase</fullName>
    </submittedName>
</protein>
<accession>A0ABV7ALA7</accession>
<dbReference type="EMBL" id="JBHRSK010000015">
    <property type="protein sequence ID" value="MFC2969787.1"/>
    <property type="molecule type" value="Genomic_DNA"/>
</dbReference>
<dbReference type="InterPro" id="IPR013830">
    <property type="entry name" value="SGNH_hydro"/>
</dbReference>
<evidence type="ECO:0000313" key="2">
    <source>
        <dbReference type="EMBL" id="MFC2969787.1"/>
    </source>
</evidence>
<dbReference type="PANTHER" id="PTHR30383">
    <property type="entry name" value="THIOESTERASE 1/PROTEASE 1/LYSOPHOSPHOLIPASE L1"/>
    <property type="match status" value="1"/>
</dbReference>
<evidence type="ECO:0000259" key="1">
    <source>
        <dbReference type="Pfam" id="PF13472"/>
    </source>
</evidence>
<dbReference type="Pfam" id="PF13472">
    <property type="entry name" value="Lipase_GDSL_2"/>
    <property type="match status" value="1"/>
</dbReference>
<dbReference type="SUPFAM" id="SSF52266">
    <property type="entry name" value="SGNH hydrolase"/>
    <property type="match status" value="1"/>
</dbReference>
<name>A0ABV7ALA7_9RHOB</name>
<feature type="domain" description="SGNH hydrolase-type esterase" evidence="1">
    <location>
        <begin position="16"/>
        <end position="183"/>
    </location>
</feature>
<dbReference type="Gene3D" id="3.40.50.1110">
    <property type="entry name" value="SGNH hydrolase"/>
    <property type="match status" value="1"/>
</dbReference>
<dbReference type="InterPro" id="IPR051532">
    <property type="entry name" value="Ester_Hydrolysis_Enzymes"/>
</dbReference>
<comment type="caution">
    <text evidence="2">The sequence shown here is derived from an EMBL/GenBank/DDBJ whole genome shotgun (WGS) entry which is preliminary data.</text>
</comment>
<reference evidence="3" key="1">
    <citation type="journal article" date="2019" name="Int. J. Syst. Evol. Microbiol.">
        <title>The Global Catalogue of Microorganisms (GCM) 10K type strain sequencing project: providing services to taxonomists for standard genome sequencing and annotation.</title>
        <authorList>
            <consortium name="The Broad Institute Genomics Platform"/>
            <consortium name="The Broad Institute Genome Sequencing Center for Infectious Disease"/>
            <person name="Wu L."/>
            <person name="Ma J."/>
        </authorList>
    </citation>
    <scope>NUCLEOTIDE SEQUENCE [LARGE SCALE GENOMIC DNA]</scope>
    <source>
        <strain evidence="3">KCTC 62192</strain>
    </source>
</reference>
<proteinExistence type="predicted"/>
<keyword evidence="3" id="KW-1185">Reference proteome</keyword>
<sequence length="201" mass="20953">MAAAPLPAAARTALIAFGDSLTEGYGLIQGEGFVPQLQAWLTAHGADVKVMNAGVSGDTTAGGLSRIGWTLSGAGDAIIVELGGNDLLRGIDPAHTRANLDGILKAASDKGLPILLIGMTAPANYGPDFQRRFDAIFPELARKYGALYVPNFFAALDALPDRTKAMNDYMQGDAIHPSAAGVKLIVDDLGPKVLELLARVN</sequence>
<dbReference type="CDD" id="cd01822">
    <property type="entry name" value="Lysophospholipase_L1_like"/>
    <property type="match status" value="1"/>
</dbReference>
<dbReference type="InterPro" id="IPR036514">
    <property type="entry name" value="SGNH_hydro_sf"/>
</dbReference>
<gene>
    <name evidence="2" type="ORF">ACFOES_16940</name>
</gene>
<dbReference type="PANTHER" id="PTHR30383:SF24">
    <property type="entry name" value="THIOESTERASE 1_PROTEASE 1_LYSOPHOSPHOLIPASE L1"/>
    <property type="match status" value="1"/>
</dbReference>
<organism evidence="2 3">
    <name type="scientific">Acidimangrovimonas pyrenivorans</name>
    <dbReference type="NCBI Taxonomy" id="2030798"/>
    <lineage>
        <taxon>Bacteria</taxon>
        <taxon>Pseudomonadati</taxon>
        <taxon>Pseudomonadota</taxon>
        <taxon>Alphaproteobacteria</taxon>
        <taxon>Rhodobacterales</taxon>
        <taxon>Paracoccaceae</taxon>
        <taxon>Acidimangrovimonas</taxon>
    </lineage>
</organism>
<dbReference type="Proteomes" id="UP001595443">
    <property type="component" value="Unassembled WGS sequence"/>
</dbReference>
<dbReference type="RefSeq" id="WP_377834549.1">
    <property type="nucleotide sequence ID" value="NZ_JBHRSK010000015.1"/>
</dbReference>